<feature type="region of interest" description="Disordered" evidence="7">
    <location>
        <begin position="47"/>
        <end position="102"/>
    </location>
</feature>
<dbReference type="InterPro" id="IPR012337">
    <property type="entry name" value="RNaseH-like_sf"/>
</dbReference>
<dbReference type="PANTHER" id="PTHR12801">
    <property type="entry name" value="RNA EXONUCLEASE REXO1 / RECO3 FAMILY MEMBER-RELATED"/>
    <property type="match status" value="1"/>
</dbReference>
<dbReference type="InterPro" id="IPR047021">
    <property type="entry name" value="REXO1/3/4-like"/>
</dbReference>
<accession>A0A151X537</accession>
<evidence type="ECO:0000313" key="10">
    <source>
        <dbReference type="Proteomes" id="UP000075809"/>
    </source>
</evidence>
<keyword evidence="3" id="KW-0540">Nuclease</keyword>
<feature type="compositionally biased region" description="Basic and acidic residues" evidence="7">
    <location>
        <begin position="63"/>
        <end position="85"/>
    </location>
</feature>
<reference evidence="9 10" key="1">
    <citation type="submission" date="2015-09" db="EMBL/GenBank/DDBJ databases">
        <title>Trachymyrmex zeteki WGS genome.</title>
        <authorList>
            <person name="Nygaard S."/>
            <person name="Hu H."/>
            <person name="Boomsma J."/>
            <person name="Zhang G."/>
        </authorList>
    </citation>
    <scope>NUCLEOTIDE SEQUENCE [LARGE SCALE GENOMIC DNA]</scope>
    <source>
        <strain evidence="9">Tzet28-1</strain>
        <tissue evidence="9">Whole body</tissue>
    </source>
</reference>
<evidence type="ECO:0000256" key="7">
    <source>
        <dbReference type="SAM" id="MobiDB-lite"/>
    </source>
</evidence>
<dbReference type="CDD" id="cd06145">
    <property type="entry name" value="REX1_like"/>
    <property type="match status" value="1"/>
</dbReference>
<dbReference type="PANTHER" id="PTHR12801:SF82">
    <property type="entry name" value="RNA EXONUCLEASE 5"/>
    <property type="match status" value="1"/>
</dbReference>
<dbReference type="GO" id="GO:0005634">
    <property type="term" value="C:nucleus"/>
    <property type="evidence" value="ECO:0007669"/>
    <property type="project" value="UniProtKB-SubCell"/>
</dbReference>
<dbReference type="SMART" id="SM00479">
    <property type="entry name" value="EXOIII"/>
    <property type="match status" value="1"/>
</dbReference>
<sequence length="695" mass="78842">MKERTTKQLQRLEKKKAKMAAFLEIARLNDKDKEAKLQAIKQTVATIDGFNNPNNNNNTAGDNSRKRTCEKNSENIYLEARKEENTDGSELQDNTKKPRLSDSQYASLKEELRKRKKRLQAIPRLTLKAVGENAILDVGNLGKRIPIFLSDIQHLLLYSLLGHHSPYLPARWCKLEKYNKISHTVVIVLEGLSSYHFMAYESMFPHIAHNLKHRLEVITPAVYGASITEELAAVPLTGTQSDKLIKRYGSLETALQTNGNVIKLLRSVFPMHSIKNDIKFSTKNLNENLPPTDKFCRTKLLLSLWQMVEENYPVPLKGTLAERQVNELIYNCRYGSYILTKDVYEEATSTSPMFGLDCEMCLTTSGNLELTRISIVDEDMNVIYDSLVKPENVITNYLTRYSGITEDMLDDVTITLHDVQQTIRTLLPPNAILVGQSLNSDLHTLKMMHPYIIDTSVIFNLTGDRYRKTKLQILAREFLGESIQDDKAGHCSTEDSKASMKLVKLKLANSVNYGDAVLLGDRSMRILKMEINNETTKRALQKTEIKKYATSIFSHITKNKGTTAAIVGNDEVISEYSKYLTNSSLNVMDDESFAKDDQVRLVIADSNKHAVDRTSEIAMEHAFVLCHVKLKEEQLKDEQLEETFRTVNKWIHKVWQYSAINSLACVIFSGQNNIANGSCFLNIKTEISSDIVIRA</sequence>
<dbReference type="InterPro" id="IPR013520">
    <property type="entry name" value="Ribonucl_H"/>
</dbReference>
<comment type="subcellular location">
    <subcellularLocation>
        <location evidence="1">Nucleus</location>
    </subcellularLocation>
</comment>
<dbReference type="Gene3D" id="3.30.420.10">
    <property type="entry name" value="Ribonuclease H-like superfamily/Ribonuclease H"/>
    <property type="match status" value="1"/>
</dbReference>
<feature type="domain" description="Exonuclease" evidence="8">
    <location>
        <begin position="352"/>
        <end position="512"/>
    </location>
</feature>
<dbReference type="InterPro" id="IPR034922">
    <property type="entry name" value="REX1-like_exo"/>
</dbReference>
<evidence type="ECO:0000256" key="1">
    <source>
        <dbReference type="ARBA" id="ARBA00004123"/>
    </source>
</evidence>
<dbReference type="GO" id="GO:0004527">
    <property type="term" value="F:exonuclease activity"/>
    <property type="evidence" value="ECO:0007669"/>
    <property type="project" value="UniProtKB-KW"/>
</dbReference>
<dbReference type="Proteomes" id="UP000075809">
    <property type="component" value="Unassembled WGS sequence"/>
</dbReference>
<dbReference type="STRING" id="64791.A0A151X537"/>
<dbReference type="EMBL" id="KQ982519">
    <property type="protein sequence ID" value="KYQ55523.1"/>
    <property type="molecule type" value="Genomic_DNA"/>
</dbReference>
<keyword evidence="6" id="KW-0539">Nucleus</keyword>
<protein>
    <submittedName>
        <fullName evidence="9">Putative RNA exonuclease NEF-sp</fullName>
    </submittedName>
</protein>
<gene>
    <name evidence="9" type="ORF">ALC60_05585</name>
</gene>
<organism evidence="9 10">
    <name type="scientific">Mycetomoellerius zeteki</name>
    <dbReference type="NCBI Taxonomy" id="64791"/>
    <lineage>
        <taxon>Eukaryota</taxon>
        <taxon>Metazoa</taxon>
        <taxon>Ecdysozoa</taxon>
        <taxon>Arthropoda</taxon>
        <taxon>Hexapoda</taxon>
        <taxon>Insecta</taxon>
        <taxon>Pterygota</taxon>
        <taxon>Neoptera</taxon>
        <taxon>Endopterygota</taxon>
        <taxon>Hymenoptera</taxon>
        <taxon>Apocrita</taxon>
        <taxon>Aculeata</taxon>
        <taxon>Formicoidea</taxon>
        <taxon>Formicidae</taxon>
        <taxon>Myrmicinae</taxon>
        <taxon>Mycetomoellerius</taxon>
    </lineage>
</organism>
<evidence type="ECO:0000256" key="2">
    <source>
        <dbReference type="ARBA" id="ARBA00006357"/>
    </source>
</evidence>
<dbReference type="Pfam" id="PF00929">
    <property type="entry name" value="RNase_T"/>
    <property type="match status" value="1"/>
</dbReference>
<evidence type="ECO:0000256" key="5">
    <source>
        <dbReference type="ARBA" id="ARBA00022839"/>
    </source>
</evidence>
<dbReference type="FunFam" id="3.30.420.10:FF:000019">
    <property type="entry name" value="RNA exonuclease NEF-sp"/>
    <property type="match status" value="1"/>
</dbReference>
<evidence type="ECO:0000256" key="6">
    <source>
        <dbReference type="ARBA" id="ARBA00023242"/>
    </source>
</evidence>
<keyword evidence="10" id="KW-1185">Reference proteome</keyword>
<keyword evidence="5 9" id="KW-0269">Exonuclease</keyword>
<comment type="similarity">
    <text evidence="2">Belongs to the REXO1/REXO3 family.</text>
</comment>
<keyword evidence="4" id="KW-0378">Hydrolase</keyword>
<proteinExistence type="inferred from homology"/>
<name>A0A151X537_9HYME</name>
<dbReference type="SUPFAM" id="SSF53098">
    <property type="entry name" value="Ribonuclease H-like"/>
    <property type="match status" value="1"/>
</dbReference>
<evidence type="ECO:0000259" key="8">
    <source>
        <dbReference type="SMART" id="SM00479"/>
    </source>
</evidence>
<evidence type="ECO:0000256" key="3">
    <source>
        <dbReference type="ARBA" id="ARBA00022722"/>
    </source>
</evidence>
<dbReference type="GO" id="GO:0003676">
    <property type="term" value="F:nucleic acid binding"/>
    <property type="evidence" value="ECO:0007669"/>
    <property type="project" value="InterPro"/>
</dbReference>
<evidence type="ECO:0000256" key="4">
    <source>
        <dbReference type="ARBA" id="ARBA00022801"/>
    </source>
</evidence>
<dbReference type="InterPro" id="IPR036397">
    <property type="entry name" value="RNaseH_sf"/>
</dbReference>
<dbReference type="AlphaFoldDB" id="A0A151X537"/>
<evidence type="ECO:0000313" key="9">
    <source>
        <dbReference type="EMBL" id="KYQ55523.1"/>
    </source>
</evidence>